<dbReference type="AlphaFoldDB" id="A0A087T026"/>
<feature type="region of interest" description="Disordered" evidence="1">
    <location>
        <begin position="1"/>
        <end position="21"/>
    </location>
</feature>
<organism evidence="2 3">
    <name type="scientific">Stegodyphus mimosarum</name>
    <name type="common">African social velvet spider</name>
    <dbReference type="NCBI Taxonomy" id="407821"/>
    <lineage>
        <taxon>Eukaryota</taxon>
        <taxon>Metazoa</taxon>
        <taxon>Ecdysozoa</taxon>
        <taxon>Arthropoda</taxon>
        <taxon>Chelicerata</taxon>
        <taxon>Arachnida</taxon>
        <taxon>Araneae</taxon>
        <taxon>Araneomorphae</taxon>
        <taxon>Entelegynae</taxon>
        <taxon>Eresoidea</taxon>
        <taxon>Eresidae</taxon>
        <taxon>Stegodyphus</taxon>
    </lineage>
</organism>
<accession>A0A087T026</accession>
<evidence type="ECO:0000313" key="3">
    <source>
        <dbReference type="Proteomes" id="UP000054359"/>
    </source>
</evidence>
<gene>
    <name evidence="2" type="ORF">X975_07547</name>
</gene>
<proteinExistence type="predicted"/>
<name>A0A087T026_STEMI</name>
<evidence type="ECO:0000313" key="2">
    <source>
        <dbReference type="EMBL" id="KFM58465.1"/>
    </source>
</evidence>
<feature type="non-terminal residue" evidence="2">
    <location>
        <position position="90"/>
    </location>
</feature>
<feature type="compositionally biased region" description="Basic and acidic residues" evidence="1">
    <location>
        <begin position="76"/>
        <end position="90"/>
    </location>
</feature>
<keyword evidence="3" id="KW-1185">Reference proteome</keyword>
<dbReference type="EMBL" id="KK112760">
    <property type="protein sequence ID" value="KFM58465.1"/>
    <property type="molecule type" value="Genomic_DNA"/>
</dbReference>
<evidence type="ECO:0000256" key="1">
    <source>
        <dbReference type="SAM" id="MobiDB-lite"/>
    </source>
</evidence>
<protein>
    <submittedName>
        <fullName evidence="2">Uncharacterized protein</fullName>
    </submittedName>
</protein>
<feature type="region of interest" description="Disordered" evidence="1">
    <location>
        <begin position="54"/>
        <end position="90"/>
    </location>
</feature>
<feature type="compositionally biased region" description="Basic and acidic residues" evidence="1">
    <location>
        <begin position="12"/>
        <end position="21"/>
    </location>
</feature>
<reference evidence="2 3" key="1">
    <citation type="submission" date="2013-11" db="EMBL/GenBank/DDBJ databases">
        <title>Genome sequencing of Stegodyphus mimosarum.</title>
        <authorList>
            <person name="Bechsgaard J."/>
        </authorList>
    </citation>
    <scope>NUCLEOTIDE SEQUENCE [LARGE SCALE GENOMIC DNA]</scope>
</reference>
<dbReference type="Proteomes" id="UP000054359">
    <property type="component" value="Unassembled WGS sequence"/>
</dbReference>
<sequence length="90" mass="10390">MRQRLLRQGSGDSDRGYRSDHEVYLAERDQYGQAYHDGYASDWEAFLAKQNYNNPSNAELQGNQQYLRPTLPHGELSYRGHAEGQEIKAD</sequence>
<feature type="compositionally biased region" description="Polar residues" evidence="1">
    <location>
        <begin position="54"/>
        <end position="67"/>
    </location>
</feature>